<keyword evidence="1" id="KW-0732">Signal</keyword>
<accession>A0A1N6RYU7</accession>
<dbReference type="EMBL" id="FTMP01000003">
    <property type="protein sequence ID" value="SIQ33991.1"/>
    <property type="molecule type" value="Genomic_DNA"/>
</dbReference>
<dbReference type="AlphaFoldDB" id="A0A1N6RYU7"/>
<sequence length="100" mass="10751">MRSLPCIAVIVLLLGGPSALAAEWPPGVRDSFLNGCVESAGEPLGQERATRYCACTVARIDRDFSTREVAALERAELPEPLIKRLQQVSQQCLQTLGGQG</sequence>
<protein>
    <submittedName>
        <fullName evidence="2">Uncharacterized protein</fullName>
    </submittedName>
</protein>
<reference evidence="2 3" key="1">
    <citation type="submission" date="2017-01" db="EMBL/GenBank/DDBJ databases">
        <authorList>
            <person name="Mah S.A."/>
            <person name="Swanson W.J."/>
            <person name="Moy G.W."/>
            <person name="Vacquier V.D."/>
        </authorList>
    </citation>
    <scope>NUCLEOTIDE SEQUENCE [LARGE SCALE GENOMIC DNA]</scope>
    <source>
        <strain evidence="2 3">RU36E</strain>
    </source>
</reference>
<evidence type="ECO:0000313" key="2">
    <source>
        <dbReference type="EMBL" id="SIQ33991.1"/>
    </source>
</evidence>
<organism evidence="2 3">
    <name type="scientific">Aquipseudomonas alcaligenes</name>
    <name type="common">Pseudomonas alcaligenes</name>
    <dbReference type="NCBI Taxonomy" id="43263"/>
    <lineage>
        <taxon>Bacteria</taxon>
        <taxon>Pseudomonadati</taxon>
        <taxon>Pseudomonadota</taxon>
        <taxon>Gammaproteobacteria</taxon>
        <taxon>Pseudomonadales</taxon>
        <taxon>Pseudomonadaceae</taxon>
        <taxon>Aquipseudomonas</taxon>
    </lineage>
</organism>
<dbReference type="RefSeq" id="WP_139332528.1">
    <property type="nucleotide sequence ID" value="NZ_FTMP01000003.1"/>
</dbReference>
<evidence type="ECO:0000313" key="3">
    <source>
        <dbReference type="Proteomes" id="UP000185841"/>
    </source>
</evidence>
<feature type="chain" id="PRO_5012478493" evidence="1">
    <location>
        <begin position="22"/>
        <end position="100"/>
    </location>
</feature>
<gene>
    <name evidence="2" type="ORF">SAMN05878282_103253</name>
</gene>
<feature type="signal peptide" evidence="1">
    <location>
        <begin position="1"/>
        <end position="21"/>
    </location>
</feature>
<evidence type="ECO:0000256" key="1">
    <source>
        <dbReference type="SAM" id="SignalP"/>
    </source>
</evidence>
<name>A0A1N6RYU7_AQUAC</name>
<dbReference type="Proteomes" id="UP000185841">
    <property type="component" value="Unassembled WGS sequence"/>
</dbReference>
<proteinExistence type="predicted"/>